<evidence type="ECO:0000256" key="4">
    <source>
        <dbReference type="ARBA" id="ARBA00022759"/>
    </source>
</evidence>
<dbReference type="Pfam" id="PF02265">
    <property type="entry name" value="S1-P1_nuclease"/>
    <property type="match status" value="1"/>
</dbReference>
<keyword evidence="11" id="KW-1185">Reference proteome</keyword>
<name>A0A2A9M9L9_BESBE</name>
<dbReference type="SUPFAM" id="SSF48537">
    <property type="entry name" value="Phospholipase C/P1 nuclease"/>
    <property type="match status" value="1"/>
</dbReference>
<dbReference type="STRING" id="94643.A0A2A9M9L9"/>
<feature type="signal peptide" evidence="9">
    <location>
        <begin position="1"/>
        <end position="30"/>
    </location>
</feature>
<evidence type="ECO:0000256" key="6">
    <source>
        <dbReference type="ARBA" id="ARBA00023157"/>
    </source>
</evidence>
<dbReference type="CDD" id="cd11010">
    <property type="entry name" value="S1-P1_nuclease"/>
    <property type="match status" value="1"/>
</dbReference>
<dbReference type="GO" id="GO:0046872">
    <property type="term" value="F:metal ion binding"/>
    <property type="evidence" value="ECO:0007669"/>
    <property type="project" value="UniProtKB-KW"/>
</dbReference>
<feature type="chain" id="PRO_5013309989" evidence="9">
    <location>
        <begin position="31"/>
        <end position="452"/>
    </location>
</feature>
<dbReference type="EMBL" id="NWUJ01000011">
    <property type="protein sequence ID" value="PFH32363.1"/>
    <property type="molecule type" value="Genomic_DNA"/>
</dbReference>
<evidence type="ECO:0000256" key="9">
    <source>
        <dbReference type="SAM" id="SignalP"/>
    </source>
</evidence>
<dbReference type="KEGG" id="bbes:BESB_016810"/>
<keyword evidence="5" id="KW-0378">Hydrolase</keyword>
<protein>
    <submittedName>
        <fullName evidence="10">S1/P1nuclease</fullName>
    </submittedName>
</protein>
<reference evidence="10 11" key="1">
    <citation type="submission" date="2017-09" db="EMBL/GenBank/DDBJ databases">
        <title>Genome sequencing of Besnoitia besnoiti strain Bb-Ger1.</title>
        <authorList>
            <person name="Schares G."/>
            <person name="Venepally P."/>
            <person name="Lorenzi H.A."/>
        </authorList>
    </citation>
    <scope>NUCLEOTIDE SEQUENCE [LARGE SCALE GENOMIC DNA]</scope>
    <source>
        <strain evidence="10 11">Bb-Ger1</strain>
    </source>
</reference>
<keyword evidence="9" id="KW-0732">Signal</keyword>
<keyword evidence="8" id="KW-0812">Transmembrane</keyword>
<dbReference type="PANTHER" id="PTHR33146:SF26">
    <property type="entry name" value="ENDONUCLEASE 4"/>
    <property type="match status" value="1"/>
</dbReference>
<keyword evidence="3" id="KW-0479">Metal-binding</keyword>
<evidence type="ECO:0000256" key="7">
    <source>
        <dbReference type="ARBA" id="ARBA00023180"/>
    </source>
</evidence>
<sequence length="452" mass="49883">MRAFRSESATLAVSAVLLLCSLANVLRATAFKVQAHEAVSMTTLSGLSTSANQALRRLLNGKDLADVAGWAHRVSDKYPDTARLHFMAQPTCPAKPIRLEDVELDSSFCKEKGNCLLEAITYFFFHLVDPDQNQVQQKDPEVMTTTNFVFPHGIKTTDADAVKYIINLIADMHEPLHLGSQDDNFGRNVVVQYNDGAQMRLTSFYNYIEGVLIDKTIKQRQYFWFSGWTHVNSIKGSYDSEKTLFATHKEKMFSRWTKENRVVLCNELYPQLRKTGKDARAAAKALGNANVDDFATAALSTFKSSDAVPLFEIDTAAEFALFEVLKKRILLAGARVAIVMNHILQVREKTDLGKLRQGSGVADVVDSVEPPLAVEDMSMVYLKNFLTNFAIFLVILLFFAYISRFYSSPPGHSPAHRGGAGALGGSPMTKLAAVGGTAGGGNRLEMSDMKDS</sequence>
<keyword evidence="8" id="KW-1133">Transmembrane helix</keyword>
<dbReference type="Proteomes" id="UP000224006">
    <property type="component" value="Chromosome X"/>
</dbReference>
<dbReference type="Gene3D" id="1.10.575.10">
    <property type="entry name" value="P1 Nuclease"/>
    <property type="match status" value="1"/>
</dbReference>
<dbReference type="GO" id="GO:0016788">
    <property type="term" value="F:hydrolase activity, acting on ester bonds"/>
    <property type="evidence" value="ECO:0007669"/>
    <property type="project" value="InterPro"/>
</dbReference>
<dbReference type="GO" id="GO:0006308">
    <property type="term" value="P:DNA catabolic process"/>
    <property type="evidence" value="ECO:0007669"/>
    <property type="project" value="InterPro"/>
</dbReference>
<keyword evidence="7" id="KW-0325">Glycoprotein</keyword>
<proteinExistence type="inferred from homology"/>
<keyword evidence="8" id="KW-0472">Membrane</keyword>
<dbReference type="GO" id="GO:0003676">
    <property type="term" value="F:nucleic acid binding"/>
    <property type="evidence" value="ECO:0007669"/>
    <property type="project" value="InterPro"/>
</dbReference>
<organism evidence="10 11">
    <name type="scientific">Besnoitia besnoiti</name>
    <name type="common">Apicomplexan protozoan</name>
    <dbReference type="NCBI Taxonomy" id="94643"/>
    <lineage>
        <taxon>Eukaryota</taxon>
        <taxon>Sar</taxon>
        <taxon>Alveolata</taxon>
        <taxon>Apicomplexa</taxon>
        <taxon>Conoidasida</taxon>
        <taxon>Coccidia</taxon>
        <taxon>Eucoccidiorida</taxon>
        <taxon>Eimeriorina</taxon>
        <taxon>Sarcocystidae</taxon>
        <taxon>Besnoitia</taxon>
    </lineage>
</organism>
<keyword evidence="4" id="KW-0255">Endonuclease</keyword>
<evidence type="ECO:0000256" key="5">
    <source>
        <dbReference type="ARBA" id="ARBA00022801"/>
    </source>
</evidence>
<comment type="caution">
    <text evidence="10">The sequence shown here is derived from an EMBL/GenBank/DDBJ whole genome shotgun (WGS) entry which is preliminary data.</text>
</comment>
<dbReference type="GO" id="GO:0004519">
    <property type="term" value="F:endonuclease activity"/>
    <property type="evidence" value="ECO:0007669"/>
    <property type="project" value="UniProtKB-KW"/>
</dbReference>
<dbReference type="PANTHER" id="PTHR33146">
    <property type="entry name" value="ENDONUCLEASE 4"/>
    <property type="match status" value="1"/>
</dbReference>
<accession>A0A2A9M9L9</accession>
<dbReference type="RefSeq" id="XP_029216372.1">
    <property type="nucleotide sequence ID" value="XM_029360396.1"/>
</dbReference>
<evidence type="ECO:0000256" key="3">
    <source>
        <dbReference type="ARBA" id="ARBA00022723"/>
    </source>
</evidence>
<dbReference type="AlphaFoldDB" id="A0A2A9M9L9"/>
<keyword evidence="6" id="KW-1015">Disulfide bond</keyword>
<gene>
    <name evidence="10" type="ORF">BESB_016810</name>
</gene>
<dbReference type="GeneID" id="40306742"/>
<evidence type="ECO:0000256" key="2">
    <source>
        <dbReference type="ARBA" id="ARBA00022722"/>
    </source>
</evidence>
<keyword evidence="2" id="KW-0540">Nuclease</keyword>
<dbReference type="InterPro" id="IPR003154">
    <property type="entry name" value="S1/P1nuclease"/>
</dbReference>
<feature type="transmembrane region" description="Helical" evidence="8">
    <location>
        <begin position="385"/>
        <end position="402"/>
    </location>
</feature>
<evidence type="ECO:0000313" key="11">
    <source>
        <dbReference type="Proteomes" id="UP000224006"/>
    </source>
</evidence>
<dbReference type="OrthoDB" id="441446at2759"/>
<dbReference type="VEuPathDB" id="ToxoDB:BESB_016810"/>
<comment type="similarity">
    <text evidence="1">Belongs to the nuclease type I family.</text>
</comment>
<evidence type="ECO:0000313" key="10">
    <source>
        <dbReference type="EMBL" id="PFH32363.1"/>
    </source>
</evidence>
<dbReference type="InterPro" id="IPR008947">
    <property type="entry name" value="PLipase_C/P1_nuclease_dom_sf"/>
</dbReference>
<evidence type="ECO:0000256" key="1">
    <source>
        <dbReference type="ARBA" id="ARBA00009547"/>
    </source>
</evidence>
<evidence type="ECO:0000256" key="8">
    <source>
        <dbReference type="SAM" id="Phobius"/>
    </source>
</evidence>